<evidence type="ECO:0000256" key="8">
    <source>
        <dbReference type="ARBA" id="ARBA00022723"/>
    </source>
</evidence>
<evidence type="ECO:0000256" key="13">
    <source>
        <dbReference type="ARBA" id="ARBA00022837"/>
    </source>
</evidence>
<keyword evidence="6" id="KW-0964">Secreted</keyword>
<gene>
    <name evidence="23" type="primary">colA_2</name>
    <name evidence="23" type="ORF">NCTC503_01968</name>
</gene>
<evidence type="ECO:0000313" key="24">
    <source>
        <dbReference type="Proteomes" id="UP000308489"/>
    </source>
</evidence>
<reference evidence="23 24" key="1">
    <citation type="submission" date="2019-05" db="EMBL/GenBank/DDBJ databases">
        <authorList>
            <consortium name="Pathogen Informatics"/>
        </authorList>
    </citation>
    <scope>NUCLEOTIDE SEQUENCE [LARGE SCALE GENOMIC DNA]</scope>
    <source>
        <strain evidence="23 24">NCTC503</strain>
    </source>
</reference>
<dbReference type="GO" id="GO:0032963">
    <property type="term" value="P:collagen metabolic process"/>
    <property type="evidence" value="ECO:0007669"/>
    <property type="project" value="UniProtKB-ARBA"/>
</dbReference>
<keyword evidence="13" id="KW-0106">Calcium</keyword>
<dbReference type="FunFam" id="1.10.390.20:FF:000001">
    <property type="entry name" value="Microbial collagenase"/>
    <property type="match status" value="1"/>
</dbReference>
<dbReference type="Pfam" id="PF04151">
    <property type="entry name" value="PPC"/>
    <property type="match status" value="1"/>
</dbReference>
<dbReference type="SMR" id="A0A4U9RKF1"/>
<dbReference type="Pfam" id="PF18911">
    <property type="entry name" value="PKD_4"/>
    <property type="match status" value="2"/>
</dbReference>
<dbReference type="InterPro" id="IPR041379">
    <property type="entry name" value="ColG_subdomain"/>
</dbReference>
<protein>
    <recommendedName>
        <fullName evidence="5">microbial collagenase</fullName>
        <ecNumber evidence="5">3.4.24.3</ecNumber>
    </recommendedName>
    <alternativeName>
        <fullName evidence="18">Microbial collagenase</fullName>
    </alternativeName>
</protein>
<dbReference type="Proteomes" id="UP000308489">
    <property type="component" value="Chromosome 1"/>
</dbReference>
<evidence type="ECO:0000256" key="11">
    <source>
        <dbReference type="ARBA" id="ARBA00022801"/>
    </source>
</evidence>
<dbReference type="CDD" id="cd00146">
    <property type="entry name" value="PKD"/>
    <property type="match status" value="2"/>
</dbReference>
<evidence type="ECO:0000256" key="12">
    <source>
        <dbReference type="ARBA" id="ARBA00022833"/>
    </source>
</evidence>
<dbReference type="SMART" id="SM00089">
    <property type="entry name" value="PKD"/>
    <property type="match status" value="2"/>
</dbReference>
<dbReference type="InterPro" id="IPR013661">
    <property type="entry name" value="Peptidase_M9_N_dom"/>
</dbReference>
<keyword evidence="11 23" id="KW-0378">Hydrolase</keyword>
<feature type="chain" id="PRO_5020280502" description="microbial collagenase" evidence="21">
    <location>
        <begin position="31"/>
        <end position="1021"/>
    </location>
</feature>
<evidence type="ECO:0000256" key="2">
    <source>
        <dbReference type="ARBA" id="ARBA00001913"/>
    </source>
</evidence>
<feature type="active site" evidence="19">
    <location>
        <position position="456"/>
    </location>
</feature>
<dbReference type="EC" id="3.4.24.3" evidence="5"/>
<feature type="domain" description="PKD" evidence="22">
    <location>
        <begin position="816"/>
        <end position="905"/>
    </location>
</feature>
<evidence type="ECO:0000256" key="7">
    <source>
        <dbReference type="ARBA" id="ARBA00022670"/>
    </source>
</evidence>
<dbReference type="InterPro" id="IPR002169">
    <property type="entry name" value="Peptidase_M9A/M9B"/>
</dbReference>
<feature type="region of interest" description="Disordered" evidence="20">
    <location>
        <begin position="903"/>
        <end position="922"/>
    </location>
</feature>
<dbReference type="Gene3D" id="3.30.980.50">
    <property type="match status" value="1"/>
</dbReference>
<sequence length="1021" mass="116377">MKRKCLSKRLMLAITMATIFTVNSTLPIYAAVDKNNATAAVQNESKRYTVSYLKTLNYYDLVDLLVKTEIENLPDLFQYSSDAKEFYGNKTRMSFIMDEIGRRAPQYTEIDHKGIPTLVEVVRAGFYLGFHNKELNEINKRSFKERVIPSILAIQKNPNFKLGTEVQDKIVSATGLLAGNETAPPEVVNNFTPILQDCIKNIDRYALDDLKSKALFNVLAAPTYDITEYLRATKEKPENTPWYGKIDGFINELKKLALYGKINDNNSWIIDNGIYHIAPLGKLHSNNKIGIETLTEVMKVYPYLSMQHLQSADQIKRHYDSKDAEGNKIPLDKFKKEGKEKYCPKTYTFDDGKVIIKAGARVEEEKVKRLYWASKEVNSQFFRVYGIDKPLEEGNPDDILTMVIYNSPEEYKLNSVLYGYDTNNGGMYIEPEGTFFTYEREAQESTYTLEELFRHEYTHYLQGRYAVPGQWGRTKLYDNDRLTWYEEGGAELFAGSTRTSGILPRKSIVSNIHNTTRNNRYKLSDTVHSKYGASFEFYNYACMFMDYMYNKDMGILNKLNDLAKNNDVDGYDNYIRDLSSNYALNDKYQDHMQERIDNYENLTVPFVADDYLVRHAYKNPNEIYSEISEVAKLKDAKSEVKKSQYFSTFTLRGSYTGGASKGKLEDQKAMNKFIDDSLKKLDTYSWSGYKTLTAYFTNYKVDSSNRVTYDVVFHGYLPNEGDSKNSLPYGKINGTYKGTEKEKIKFSSEGSFDPDGKIVSYEWDFGDGNKSNEENPEHSYDKVGTYTVKLKVTDDKGESSVSTTTAEIKDLSENKLPVIYMHVPKSGALNQKVVFYGKGTYDPDGSIAGYQWDFGDGSDFSSEQNPSHVYTKKGEYTVTLRVMDSSGQMSEKTMKIKITDPVYPIGTEKEPNNSKETASGPIVPGIPVSGTIENTSDQDYFYFDVITPGEVKIDINKLGYGGATWVVYDENNNAVSYATDDGQNLSGKFKADKPGRYYIHLYMFNGSYMPYRINIEGSVGR</sequence>
<evidence type="ECO:0000256" key="19">
    <source>
        <dbReference type="PIRSR" id="PIRSR602169-1"/>
    </source>
</evidence>
<keyword evidence="24" id="KW-1185">Reference proteome</keyword>
<comment type="cofactor">
    <cofactor evidence="3">
        <name>Zn(2+)</name>
        <dbReference type="ChEBI" id="CHEBI:29105"/>
    </cofactor>
</comment>
<organism evidence="23 24">
    <name type="scientific">Hathewaya histolytica</name>
    <name type="common">Clostridium histolyticum</name>
    <dbReference type="NCBI Taxonomy" id="1498"/>
    <lineage>
        <taxon>Bacteria</taxon>
        <taxon>Bacillati</taxon>
        <taxon>Bacillota</taxon>
        <taxon>Clostridia</taxon>
        <taxon>Eubacteriales</taxon>
        <taxon>Clostridiaceae</taxon>
        <taxon>Hathewaya</taxon>
    </lineage>
</organism>
<name>A0A4U9RKF1_HATHI</name>
<evidence type="ECO:0000256" key="15">
    <source>
        <dbReference type="ARBA" id="ARBA00023049"/>
    </source>
</evidence>
<dbReference type="Gene3D" id="1.10.390.20">
    <property type="match status" value="1"/>
</dbReference>
<evidence type="ECO:0000256" key="20">
    <source>
        <dbReference type="SAM" id="MobiDB-lite"/>
    </source>
</evidence>
<comment type="subcellular location">
    <subcellularLocation>
        <location evidence="4">Secreted</location>
    </subcellularLocation>
</comment>
<evidence type="ECO:0000256" key="3">
    <source>
        <dbReference type="ARBA" id="ARBA00001947"/>
    </source>
</evidence>
<dbReference type="GO" id="GO:0034701">
    <property type="term" value="F:tripeptidase activity"/>
    <property type="evidence" value="ECO:0007669"/>
    <property type="project" value="UniProtKB-ARBA"/>
</dbReference>
<dbReference type="Pfam" id="PF01752">
    <property type="entry name" value="Peptidase_M9"/>
    <property type="match status" value="1"/>
</dbReference>
<evidence type="ECO:0000256" key="1">
    <source>
        <dbReference type="ARBA" id="ARBA00000424"/>
    </source>
</evidence>
<dbReference type="InterPro" id="IPR022409">
    <property type="entry name" value="PKD/Chitinase_dom"/>
</dbReference>
<dbReference type="FunFam" id="2.60.120.380:FF:000012">
    <property type="entry name" value="Microbial collagenase"/>
    <property type="match status" value="1"/>
</dbReference>
<dbReference type="EMBL" id="LR590481">
    <property type="protein sequence ID" value="VTQ92554.1"/>
    <property type="molecule type" value="Genomic_DNA"/>
</dbReference>
<evidence type="ECO:0000256" key="6">
    <source>
        <dbReference type="ARBA" id="ARBA00022525"/>
    </source>
</evidence>
<dbReference type="RefSeq" id="WP_171012037.1">
    <property type="nucleotide sequence ID" value="NZ_CBCRUQ010000003.1"/>
</dbReference>
<dbReference type="Gene3D" id="2.60.120.380">
    <property type="match status" value="1"/>
</dbReference>
<keyword evidence="16" id="KW-0865">Zymogen</keyword>
<keyword evidence="12" id="KW-0862">Zinc</keyword>
<keyword evidence="8" id="KW-0479">Metal-binding</keyword>
<dbReference type="GO" id="GO:0008270">
    <property type="term" value="F:zinc ion binding"/>
    <property type="evidence" value="ECO:0007669"/>
    <property type="project" value="InterPro"/>
</dbReference>
<dbReference type="InterPro" id="IPR013783">
    <property type="entry name" value="Ig-like_fold"/>
</dbReference>
<dbReference type="PANTHER" id="PTHR13062:SF9">
    <property type="entry name" value="MICROBIAL COLLAGENASE"/>
    <property type="match status" value="1"/>
</dbReference>
<dbReference type="GO" id="GO:0005576">
    <property type="term" value="C:extracellular region"/>
    <property type="evidence" value="ECO:0007669"/>
    <property type="project" value="UniProtKB-SubCell"/>
</dbReference>
<dbReference type="Gene3D" id="3.40.30.160">
    <property type="entry name" value="Collagenase ColT, N-terminal domain"/>
    <property type="match status" value="1"/>
</dbReference>
<dbReference type="InterPro" id="IPR013320">
    <property type="entry name" value="ConA-like_dom_sf"/>
</dbReference>
<evidence type="ECO:0000256" key="16">
    <source>
        <dbReference type="ARBA" id="ARBA00023145"/>
    </source>
</evidence>
<dbReference type="GO" id="GO:0006508">
    <property type="term" value="P:proteolysis"/>
    <property type="evidence" value="ECO:0007669"/>
    <property type="project" value="UniProtKB-KW"/>
</dbReference>
<keyword evidence="9 21" id="KW-0732">Signal</keyword>
<feature type="domain" description="PKD" evidence="22">
    <location>
        <begin position="727"/>
        <end position="808"/>
    </location>
</feature>
<dbReference type="KEGG" id="hhw:NCTC503_01968"/>
<dbReference type="PANTHER" id="PTHR13062">
    <property type="entry name" value="COLLAGENASE"/>
    <property type="match status" value="1"/>
</dbReference>
<evidence type="ECO:0000256" key="5">
    <source>
        <dbReference type="ARBA" id="ARBA00012653"/>
    </source>
</evidence>
<dbReference type="SUPFAM" id="SSF49899">
    <property type="entry name" value="Concanavalin A-like lectins/glucanases"/>
    <property type="match status" value="1"/>
</dbReference>
<dbReference type="AlphaFoldDB" id="A0A4U9RKF1"/>
<dbReference type="GO" id="GO:0005509">
    <property type="term" value="F:calcium ion binding"/>
    <property type="evidence" value="ECO:0007669"/>
    <property type="project" value="UniProtKB-ARBA"/>
</dbReference>
<accession>A0A4U9RKF1</accession>
<dbReference type="GO" id="GO:0004222">
    <property type="term" value="F:metalloendopeptidase activity"/>
    <property type="evidence" value="ECO:0007669"/>
    <property type="project" value="UniProtKB-EC"/>
</dbReference>
<evidence type="ECO:0000256" key="21">
    <source>
        <dbReference type="SAM" id="SignalP"/>
    </source>
</evidence>
<keyword evidence="15" id="KW-0482">Metalloprotease</keyword>
<dbReference type="Pfam" id="PF18496">
    <property type="entry name" value="ColG_sub"/>
    <property type="match status" value="1"/>
</dbReference>
<keyword evidence="7" id="KW-0645">Protease</keyword>
<evidence type="ECO:0000256" key="9">
    <source>
        <dbReference type="ARBA" id="ARBA00022729"/>
    </source>
</evidence>
<dbReference type="Pfam" id="PF08453">
    <property type="entry name" value="Peptidase_M9_N"/>
    <property type="match status" value="1"/>
</dbReference>
<comment type="similarity">
    <text evidence="17">Belongs to the peptidase M9B family. Collagenase subfamily.</text>
</comment>
<evidence type="ECO:0000256" key="14">
    <source>
        <dbReference type="ARBA" id="ARBA00023026"/>
    </source>
</evidence>
<comment type="catalytic activity">
    <reaction evidence="1">
        <text>Digestion of native collagen in the triple helical region at Xaa-|-Gly bonds. With synthetic peptides, a preference is shown for Gly at P3 and P1', Pro and Ala at P2 and P2', and hydroxyproline, Ala or Arg at P3'.</text>
        <dbReference type="EC" id="3.4.24.3"/>
    </reaction>
</comment>
<feature type="signal peptide" evidence="21">
    <location>
        <begin position="1"/>
        <end position="30"/>
    </location>
</feature>
<dbReference type="InterPro" id="IPR000601">
    <property type="entry name" value="PKD_dom"/>
</dbReference>
<proteinExistence type="inferred from homology"/>
<dbReference type="PRINTS" id="PR00931">
    <property type="entry name" value="MICOLLPTASE"/>
</dbReference>
<comment type="cofactor">
    <cofactor evidence="2">
        <name>Ca(2+)</name>
        <dbReference type="ChEBI" id="CHEBI:29108"/>
    </cofactor>
</comment>
<dbReference type="InterPro" id="IPR035986">
    <property type="entry name" value="PKD_dom_sf"/>
</dbReference>
<dbReference type="SUPFAM" id="SSF49299">
    <property type="entry name" value="PKD domain"/>
    <property type="match status" value="2"/>
</dbReference>
<dbReference type="FunFam" id="2.60.40.10:FF:000270">
    <property type="entry name" value="Cell surface protein"/>
    <property type="match status" value="2"/>
</dbReference>
<evidence type="ECO:0000256" key="4">
    <source>
        <dbReference type="ARBA" id="ARBA00004613"/>
    </source>
</evidence>
<keyword evidence="14" id="KW-0843">Virulence</keyword>
<dbReference type="GO" id="GO:0005518">
    <property type="term" value="F:collagen binding"/>
    <property type="evidence" value="ECO:0007669"/>
    <property type="project" value="UniProtKB-ARBA"/>
</dbReference>
<evidence type="ECO:0000313" key="23">
    <source>
        <dbReference type="EMBL" id="VTQ92554.1"/>
    </source>
</evidence>
<evidence type="ECO:0000256" key="17">
    <source>
        <dbReference type="ARBA" id="ARBA00034318"/>
    </source>
</evidence>
<evidence type="ECO:0000256" key="18">
    <source>
        <dbReference type="ARBA" id="ARBA00034362"/>
    </source>
</evidence>
<dbReference type="PROSITE" id="PS50093">
    <property type="entry name" value="PKD"/>
    <property type="match status" value="2"/>
</dbReference>
<dbReference type="InterPro" id="IPR007280">
    <property type="entry name" value="Peptidase_C_arc/bac"/>
</dbReference>
<evidence type="ECO:0000256" key="10">
    <source>
        <dbReference type="ARBA" id="ARBA00022737"/>
    </source>
</evidence>
<dbReference type="Gene3D" id="2.60.40.10">
    <property type="entry name" value="Immunoglobulins"/>
    <property type="match status" value="2"/>
</dbReference>
<evidence type="ECO:0000259" key="22">
    <source>
        <dbReference type="PROSITE" id="PS50093"/>
    </source>
</evidence>
<dbReference type="SUPFAM" id="SSF89260">
    <property type="entry name" value="Collagen-binding domain"/>
    <property type="match status" value="1"/>
</dbReference>
<keyword evidence="10" id="KW-0677">Repeat</keyword>